<gene>
    <name evidence="2" type="ORF">LTR32_000687</name>
</gene>
<sequence length="377" mass="42643">MPSVRIFAPTIGILQQGSVVRFSRSFTAIQISPNRLARWFIRIPPTCQSKGSLCTEMVFAAILSSQMVYCVDTYVGPVKKRGGHATQKLVHTANKLWSTDIACQTFFRQQGWLRYFQVTITTPTDEARERDDGESNDTRSTFFASQHEDISLPRQDAIAAANVVEGFDEHQSTVVPWLQTTGIADRVKGLRKDQVRSATAVPQADKQPVLHLVVDSMQNVLETAHSWCSDGPDCMLTWPCRIALHRFHGLSDDATGKTKAFAPIKQPRSLKNYFTLALRFLSYLYRTTQPDCHHFDVEDESQARRPERIIRLTKGQQRAWELVIQTVGQRQTDHDSESSDDGEWSDDLGRDEGSSHIPLEDQLLNLWMLLITHDTAA</sequence>
<evidence type="ECO:0000313" key="2">
    <source>
        <dbReference type="EMBL" id="KAK5147937.1"/>
    </source>
</evidence>
<proteinExistence type="predicted"/>
<accession>A0ABR0LF88</accession>
<evidence type="ECO:0000256" key="1">
    <source>
        <dbReference type="SAM" id="MobiDB-lite"/>
    </source>
</evidence>
<feature type="region of interest" description="Disordered" evidence="1">
    <location>
        <begin position="328"/>
        <end position="352"/>
    </location>
</feature>
<reference evidence="2 3" key="1">
    <citation type="submission" date="2023-08" db="EMBL/GenBank/DDBJ databases">
        <title>Black Yeasts Isolated from many extreme environments.</title>
        <authorList>
            <person name="Coleine C."/>
            <person name="Stajich J.E."/>
            <person name="Selbmann L."/>
        </authorList>
    </citation>
    <scope>NUCLEOTIDE SEQUENCE [LARGE SCALE GENOMIC DNA]</scope>
    <source>
        <strain evidence="2 3">CCFEE 5386</strain>
    </source>
</reference>
<organism evidence="2 3">
    <name type="scientific">Rachicladosporium monterosium</name>
    <dbReference type="NCBI Taxonomy" id="1507873"/>
    <lineage>
        <taxon>Eukaryota</taxon>
        <taxon>Fungi</taxon>
        <taxon>Dikarya</taxon>
        <taxon>Ascomycota</taxon>
        <taxon>Pezizomycotina</taxon>
        <taxon>Dothideomycetes</taxon>
        <taxon>Dothideomycetidae</taxon>
        <taxon>Cladosporiales</taxon>
        <taxon>Cladosporiaceae</taxon>
        <taxon>Rachicladosporium</taxon>
    </lineage>
</organism>
<evidence type="ECO:0008006" key="4">
    <source>
        <dbReference type="Google" id="ProtNLM"/>
    </source>
</evidence>
<comment type="caution">
    <text evidence="2">The sequence shown here is derived from an EMBL/GenBank/DDBJ whole genome shotgun (WGS) entry which is preliminary data.</text>
</comment>
<keyword evidence="3" id="KW-1185">Reference proteome</keyword>
<protein>
    <recommendedName>
        <fullName evidence="4">HNH nuclease domain-containing protein</fullName>
    </recommendedName>
</protein>
<name>A0ABR0LF88_9PEZI</name>
<dbReference type="Proteomes" id="UP001308179">
    <property type="component" value="Unassembled WGS sequence"/>
</dbReference>
<dbReference type="EMBL" id="JAVRRR010000020">
    <property type="protein sequence ID" value="KAK5147937.1"/>
    <property type="molecule type" value="Genomic_DNA"/>
</dbReference>
<evidence type="ECO:0000313" key="3">
    <source>
        <dbReference type="Proteomes" id="UP001308179"/>
    </source>
</evidence>